<gene>
    <name evidence="1" type="ORF">AMAG_15287</name>
</gene>
<dbReference type="VEuPathDB" id="FungiDB:AMAG_15287"/>
<accession>A0A0L0T8G3</accession>
<proteinExistence type="predicted"/>
<reference evidence="1 2" key="1">
    <citation type="submission" date="2009-11" db="EMBL/GenBank/DDBJ databases">
        <title>Annotation of Allomyces macrogynus ATCC 38327.</title>
        <authorList>
            <consortium name="The Broad Institute Genome Sequencing Platform"/>
            <person name="Russ C."/>
            <person name="Cuomo C."/>
            <person name="Burger G."/>
            <person name="Gray M.W."/>
            <person name="Holland P.W.H."/>
            <person name="King N."/>
            <person name="Lang F.B.F."/>
            <person name="Roger A.J."/>
            <person name="Ruiz-Trillo I."/>
            <person name="Young S.K."/>
            <person name="Zeng Q."/>
            <person name="Gargeya S."/>
            <person name="Fitzgerald M."/>
            <person name="Haas B."/>
            <person name="Abouelleil A."/>
            <person name="Alvarado L."/>
            <person name="Arachchi H.M."/>
            <person name="Berlin A."/>
            <person name="Chapman S.B."/>
            <person name="Gearin G."/>
            <person name="Goldberg J."/>
            <person name="Griggs A."/>
            <person name="Gujja S."/>
            <person name="Hansen M."/>
            <person name="Heiman D."/>
            <person name="Howarth C."/>
            <person name="Larimer J."/>
            <person name="Lui A."/>
            <person name="MacDonald P.J.P."/>
            <person name="McCowen C."/>
            <person name="Montmayeur A."/>
            <person name="Murphy C."/>
            <person name="Neiman D."/>
            <person name="Pearson M."/>
            <person name="Priest M."/>
            <person name="Roberts A."/>
            <person name="Saif S."/>
            <person name="Shea T."/>
            <person name="Sisk P."/>
            <person name="Stolte C."/>
            <person name="Sykes S."/>
            <person name="Wortman J."/>
            <person name="Nusbaum C."/>
            <person name="Birren B."/>
        </authorList>
    </citation>
    <scope>NUCLEOTIDE SEQUENCE [LARGE SCALE GENOMIC DNA]</scope>
    <source>
        <strain evidence="1 2">ATCC 38327</strain>
    </source>
</reference>
<dbReference type="AlphaFoldDB" id="A0A0L0T8G3"/>
<dbReference type="Proteomes" id="UP000054350">
    <property type="component" value="Unassembled WGS sequence"/>
</dbReference>
<evidence type="ECO:0000313" key="1">
    <source>
        <dbReference type="EMBL" id="KNE71032.1"/>
    </source>
</evidence>
<organism evidence="1 2">
    <name type="scientific">Allomyces macrogynus (strain ATCC 38327)</name>
    <name type="common">Allomyces javanicus var. macrogynus</name>
    <dbReference type="NCBI Taxonomy" id="578462"/>
    <lineage>
        <taxon>Eukaryota</taxon>
        <taxon>Fungi</taxon>
        <taxon>Fungi incertae sedis</taxon>
        <taxon>Blastocladiomycota</taxon>
        <taxon>Blastocladiomycetes</taxon>
        <taxon>Blastocladiales</taxon>
        <taxon>Blastocladiaceae</taxon>
        <taxon>Allomyces</taxon>
    </lineage>
</organism>
<protein>
    <submittedName>
        <fullName evidence="1">Uncharacterized protein</fullName>
    </submittedName>
</protein>
<evidence type="ECO:0000313" key="2">
    <source>
        <dbReference type="Proteomes" id="UP000054350"/>
    </source>
</evidence>
<dbReference type="EMBL" id="GG745369">
    <property type="protein sequence ID" value="KNE71032.1"/>
    <property type="molecule type" value="Genomic_DNA"/>
</dbReference>
<reference evidence="2" key="2">
    <citation type="submission" date="2009-11" db="EMBL/GenBank/DDBJ databases">
        <title>The Genome Sequence of Allomyces macrogynus strain ATCC 38327.</title>
        <authorList>
            <consortium name="The Broad Institute Genome Sequencing Platform"/>
            <person name="Russ C."/>
            <person name="Cuomo C."/>
            <person name="Shea T."/>
            <person name="Young S.K."/>
            <person name="Zeng Q."/>
            <person name="Koehrsen M."/>
            <person name="Haas B."/>
            <person name="Borodovsky M."/>
            <person name="Guigo R."/>
            <person name="Alvarado L."/>
            <person name="Berlin A."/>
            <person name="Borenstein D."/>
            <person name="Chen Z."/>
            <person name="Engels R."/>
            <person name="Freedman E."/>
            <person name="Gellesch M."/>
            <person name="Goldberg J."/>
            <person name="Griggs A."/>
            <person name="Gujja S."/>
            <person name="Heiman D."/>
            <person name="Hepburn T."/>
            <person name="Howarth C."/>
            <person name="Jen D."/>
            <person name="Larson L."/>
            <person name="Lewis B."/>
            <person name="Mehta T."/>
            <person name="Park D."/>
            <person name="Pearson M."/>
            <person name="Roberts A."/>
            <person name="Saif S."/>
            <person name="Shenoy N."/>
            <person name="Sisk P."/>
            <person name="Stolte C."/>
            <person name="Sykes S."/>
            <person name="Walk T."/>
            <person name="White J."/>
            <person name="Yandava C."/>
            <person name="Burger G."/>
            <person name="Gray M.W."/>
            <person name="Holland P.W.H."/>
            <person name="King N."/>
            <person name="Lang F.B.F."/>
            <person name="Roger A.J."/>
            <person name="Ruiz-Trillo I."/>
            <person name="Lander E."/>
            <person name="Nusbaum C."/>
        </authorList>
    </citation>
    <scope>NUCLEOTIDE SEQUENCE [LARGE SCALE GENOMIC DNA]</scope>
    <source>
        <strain evidence="2">ATCC 38327</strain>
    </source>
</reference>
<sequence>MIMGQITLSPTTPTPLHLKLSNPRGWSVRDLGAHPESSATELTATIGCGGALCRYVGTAPASTTTPTPDWCPLHVALDAAWVGMDTVRANVVLRTATAAAVAVQDVTLTCGAAITSVVENPDAAAVSVNALVWPTVPVGSKREVVWTAPGAQYVEVQVRFTMNAALGGMAVSVAESGAVVPVRSTVLQASLYAVRVKLPPAPSAHGMAAAPGMMGVGTTAPQGATASGVQADLLGLF</sequence>
<keyword evidence="2" id="KW-1185">Reference proteome</keyword>
<name>A0A0L0T8G3_ALLM3</name>